<proteinExistence type="inferred from homology"/>
<keyword evidence="6 14" id="KW-0808">Transferase</keyword>
<keyword evidence="19" id="KW-1185">Reference proteome</keyword>
<dbReference type="SMART" id="SM00825">
    <property type="entry name" value="PKS_KS"/>
    <property type="match status" value="1"/>
</dbReference>
<dbReference type="PANTHER" id="PTHR11712">
    <property type="entry name" value="POLYKETIDE SYNTHASE-RELATED"/>
    <property type="match status" value="1"/>
</dbReference>
<dbReference type="InterPro" id="IPR000794">
    <property type="entry name" value="Beta-ketoacyl_synthase"/>
</dbReference>
<evidence type="ECO:0000256" key="15">
    <source>
        <dbReference type="PIRSR" id="PIRSR000447-1"/>
    </source>
</evidence>
<feature type="active site" description="For beta-ketoacyl synthase activity" evidence="15">
    <location>
        <position position="167"/>
    </location>
</feature>
<accession>A0A1G9WPI3</accession>
<feature type="domain" description="Ketosynthase family 3 (KS3)" evidence="17">
    <location>
        <begin position="2"/>
        <end position="414"/>
    </location>
</feature>
<evidence type="ECO:0000256" key="7">
    <source>
        <dbReference type="ARBA" id="ARBA00022832"/>
    </source>
</evidence>
<dbReference type="InterPro" id="IPR020841">
    <property type="entry name" value="PKS_Beta-ketoAc_synthase_dom"/>
</dbReference>
<dbReference type="CDD" id="cd00834">
    <property type="entry name" value="KAS_I_II"/>
    <property type="match status" value="1"/>
</dbReference>
<dbReference type="PROSITE" id="PS00606">
    <property type="entry name" value="KS3_1"/>
    <property type="match status" value="1"/>
</dbReference>
<dbReference type="FunFam" id="3.40.47.10:FF:000029">
    <property type="entry name" value="3-oxoacyl-[acyl-carrier-protein] synthase 1"/>
    <property type="match status" value="1"/>
</dbReference>
<keyword evidence="7" id="KW-0276">Fatty acid metabolism</keyword>
<gene>
    <name evidence="18" type="ORF">SAMN05216544_1293</name>
</gene>
<dbReference type="AlphaFoldDB" id="A0A1G9WPI3"/>
<dbReference type="InterPro" id="IPR016039">
    <property type="entry name" value="Thiolase-like"/>
</dbReference>
<dbReference type="Pfam" id="PF00109">
    <property type="entry name" value="ketoacyl-synt"/>
    <property type="match status" value="1"/>
</dbReference>
<dbReference type="RefSeq" id="WP_074521454.1">
    <property type="nucleotide sequence ID" value="NZ_FNHZ01000003.1"/>
</dbReference>
<evidence type="ECO:0000256" key="1">
    <source>
        <dbReference type="ARBA" id="ARBA00005194"/>
    </source>
</evidence>
<evidence type="ECO:0000256" key="2">
    <source>
        <dbReference type="ARBA" id="ARBA00008467"/>
    </source>
</evidence>
<sequence>MGKRVVITGMGIVSPIGNSLEEVLESVKNGKCGIDQITKYDTTGRKVSLAAEVKDFDITKYVEKKDARKLDPYSQFAIAAATDACHMAGINEEHDEETDDRERYGCIIASGIGGITTTEREHERGMKRGYDMVSPHYIPMAISNMAAGHVAIRFGLHGYTTCTVTACASSGNAIGDGFHYIRDGYADLMVVGGSESSITELSIGGFTSLTALSTATDKNRASIPFDKERNGFVMGEGAACLVLEEYEHAKNRGAKILAEVVGYGANCDAHHVTAPHPEGKYAAKCMELALKDANLSTEAIDYINAHGTSTHLNDLGETRAVKSLFKDHAKELVMSSTKSMTGHLLGASAAVEAVITCLAMENGIIPPTVNTKELDDELDLDYCLGDKARAGKINYAMSNSFGFGGHNASLVFKAVGE</sequence>
<comment type="catalytic activity">
    <reaction evidence="13 14">
        <text>a fatty acyl-[ACP] + malonyl-[ACP] + H(+) = a 3-oxoacyl-[ACP] + holo-[ACP] + CO2</text>
        <dbReference type="Rhea" id="RHEA:22836"/>
        <dbReference type="Rhea" id="RHEA-COMP:9623"/>
        <dbReference type="Rhea" id="RHEA-COMP:9685"/>
        <dbReference type="Rhea" id="RHEA-COMP:9916"/>
        <dbReference type="Rhea" id="RHEA-COMP:14125"/>
        <dbReference type="ChEBI" id="CHEBI:15378"/>
        <dbReference type="ChEBI" id="CHEBI:16526"/>
        <dbReference type="ChEBI" id="CHEBI:64479"/>
        <dbReference type="ChEBI" id="CHEBI:78449"/>
        <dbReference type="ChEBI" id="CHEBI:78776"/>
        <dbReference type="ChEBI" id="CHEBI:138651"/>
    </reaction>
</comment>
<evidence type="ECO:0000313" key="19">
    <source>
        <dbReference type="Proteomes" id="UP000187651"/>
    </source>
</evidence>
<dbReference type="GO" id="GO:0005829">
    <property type="term" value="C:cytosol"/>
    <property type="evidence" value="ECO:0007669"/>
    <property type="project" value="TreeGrafter"/>
</dbReference>
<dbReference type="FunFam" id="3.40.47.10:FF:000018">
    <property type="entry name" value="3-oxoacyl-[acyl-carrier-protein] synthase 2"/>
    <property type="match status" value="1"/>
</dbReference>
<evidence type="ECO:0000256" key="10">
    <source>
        <dbReference type="ARBA" id="ARBA00023315"/>
    </source>
</evidence>
<evidence type="ECO:0000256" key="11">
    <source>
        <dbReference type="ARBA" id="ARBA00024006"/>
    </source>
</evidence>
<dbReference type="Pfam" id="PF02801">
    <property type="entry name" value="Ketoacyl-synt_C"/>
    <property type="match status" value="1"/>
</dbReference>
<dbReference type="GO" id="GO:0030497">
    <property type="term" value="P:fatty acid elongation"/>
    <property type="evidence" value="ECO:0007669"/>
    <property type="project" value="UniProtKB-ARBA"/>
</dbReference>
<dbReference type="EC" id="2.3.1.179" evidence="3 14"/>
<evidence type="ECO:0000256" key="8">
    <source>
        <dbReference type="ARBA" id="ARBA00023098"/>
    </source>
</evidence>
<evidence type="ECO:0000256" key="12">
    <source>
        <dbReference type="ARBA" id="ARBA00047318"/>
    </source>
</evidence>
<dbReference type="NCBIfam" id="TIGR03150">
    <property type="entry name" value="fabF"/>
    <property type="match status" value="1"/>
</dbReference>
<dbReference type="Gene3D" id="3.40.47.10">
    <property type="match status" value="1"/>
</dbReference>
<keyword evidence="9 14" id="KW-0275">Fatty acid biosynthesis</keyword>
<dbReference type="SUPFAM" id="SSF53901">
    <property type="entry name" value="Thiolase-like"/>
    <property type="match status" value="2"/>
</dbReference>
<comment type="catalytic activity">
    <reaction evidence="12 14">
        <text>(9Z)-hexadecenoyl-[ACP] + malonyl-[ACP] + H(+) = 3-oxo-(11Z)-octadecenoyl-[ACP] + holo-[ACP] + CO2</text>
        <dbReference type="Rhea" id="RHEA:55040"/>
        <dbReference type="Rhea" id="RHEA-COMP:9623"/>
        <dbReference type="Rhea" id="RHEA-COMP:9685"/>
        <dbReference type="Rhea" id="RHEA-COMP:10800"/>
        <dbReference type="Rhea" id="RHEA-COMP:14074"/>
        <dbReference type="ChEBI" id="CHEBI:15378"/>
        <dbReference type="ChEBI" id="CHEBI:16526"/>
        <dbReference type="ChEBI" id="CHEBI:64479"/>
        <dbReference type="ChEBI" id="CHEBI:78449"/>
        <dbReference type="ChEBI" id="CHEBI:83989"/>
        <dbReference type="ChEBI" id="CHEBI:138538"/>
        <dbReference type="EC" id="2.3.1.179"/>
    </reaction>
</comment>
<evidence type="ECO:0000256" key="4">
    <source>
        <dbReference type="ARBA" id="ARBA00014657"/>
    </source>
</evidence>
<comment type="pathway">
    <text evidence="1 14">Lipid metabolism; fatty acid biosynthesis.</text>
</comment>
<comment type="similarity">
    <text evidence="2 14 16">Belongs to the thiolase-like superfamily. Beta-ketoacyl-ACP synthases family.</text>
</comment>
<evidence type="ECO:0000256" key="5">
    <source>
        <dbReference type="ARBA" id="ARBA00022516"/>
    </source>
</evidence>
<protein>
    <recommendedName>
        <fullName evidence="4 14">3-oxoacyl-[acyl-carrier-protein] synthase 2</fullName>
        <ecNumber evidence="3 14">2.3.1.179</ecNumber>
    </recommendedName>
</protein>
<evidence type="ECO:0000259" key="17">
    <source>
        <dbReference type="PROSITE" id="PS52004"/>
    </source>
</evidence>
<dbReference type="GO" id="GO:0004315">
    <property type="term" value="F:3-oxoacyl-[acyl-carrier-protein] synthase activity"/>
    <property type="evidence" value="ECO:0007669"/>
    <property type="project" value="UniProtKB-UniRule"/>
</dbReference>
<evidence type="ECO:0000256" key="3">
    <source>
        <dbReference type="ARBA" id="ARBA00012356"/>
    </source>
</evidence>
<evidence type="ECO:0000256" key="6">
    <source>
        <dbReference type="ARBA" id="ARBA00022679"/>
    </source>
</evidence>
<dbReference type="InterPro" id="IPR017568">
    <property type="entry name" value="3-oxoacyl-ACP_synth-2"/>
</dbReference>
<reference evidence="19" key="1">
    <citation type="submission" date="2016-10" db="EMBL/GenBank/DDBJ databases">
        <authorList>
            <person name="Varghese N."/>
            <person name="Submissions S."/>
        </authorList>
    </citation>
    <scope>NUCLEOTIDE SEQUENCE [LARGE SCALE GENOMIC DNA]</scope>
    <source>
        <strain evidence="19">M83</strain>
    </source>
</reference>
<dbReference type="PROSITE" id="PS52004">
    <property type="entry name" value="KS3_2"/>
    <property type="match status" value="1"/>
</dbReference>
<dbReference type="PIRSF" id="PIRSF000447">
    <property type="entry name" value="KAS_II"/>
    <property type="match status" value="1"/>
</dbReference>
<dbReference type="EMBL" id="FNHZ01000003">
    <property type="protein sequence ID" value="SDM86442.1"/>
    <property type="molecule type" value="Genomic_DNA"/>
</dbReference>
<evidence type="ECO:0000256" key="14">
    <source>
        <dbReference type="PIRNR" id="PIRNR000447"/>
    </source>
</evidence>
<dbReference type="InterPro" id="IPR018201">
    <property type="entry name" value="Ketoacyl_synth_AS"/>
</dbReference>
<evidence type="ECO:0000313" key="18">
    <source>
        <dbReference type="EMBL" id="SDM86442.1"/>
    </source>
</evidence>
<evidence type="ECO:0000256" key="9">
    <source>
        <dbReference type="ARBA" id="ARBA00023160"/>
    </source>
</evidence>
<keyword evidence="5 14" id="KW-0444">Lipid biosynthesis</keyword>
<comment type="function">
    <text evidence="11 14">Involved in the type II fatty acid elongation cycle. Catalyzes the elongation of a wide range of acyl-ACP by the addition of two carbons from malonyl-ACP to an acyl acceptor. Can efficiently catalyze the conversion of palmitoleoyl-ACP (cis-hexadec-9-enoyl-ACP) to cis-vaccenoyl-ACP (cis-octadec-11-enoyl-ACP), an essential step in the thermal regulation of fatty acid composition.</text>
</comment>
<evidence type="ECO:0000256" key="16">
    <source>
        <dbReference type="RuleBase" id="RU003694"/>
    </source>
</evidence>
<evidence type="ECO:0000256" key="13">
    <source>
        <dbReference type="ARBA" id="ARBA00047659"/>
    </source>
</evidence>
<name>A0A1G9WPI3_9FIRM</name>
<dbReference type="InterPro" id="IPR014030">
    <property type="entry name" value="Ketoacyl_synth_N"/>
</dbReference>
<dbReference type="PANTHER" id="PTHR11712:SF336">
    <property type="entry name" value="3-OXOACYL-[ACYL-CARRIER-PROTEIN] SYNTHASE, MITOCHONDRIAL"/>
    <property type="match status" value="1"/>
</dbReference>
<dbReference type="NCBIfam" id="NF005589">
    <property type="entry name" value="PRK07314.1"/>
    <property type="match status" value="1"/>
</dbReference>
<dbReference type="OrthoDB" id="9808669at2"/>
<dbReference type="Proteomes" id="UP000187651">
    <property type="component" value="Unassembled WGS sequence"/>
</dbReference>
<dbReference type="InterPro" id="IPR014031">
    <property type="entry name" value="Ketoacyl_synth_C"/>
</dbReference>
<keyword evidence="10 14" id="KW-0012">Acyltransferase</keyword>
<dbReference type="UniPathway" id="UPA00094"/>
<keyword evidence="8" id="KW-0443">Lipid metabolism</keyword>
<organism evidence="18 19">
    <name type="scientific">Lachnospira pectinoschiza</name>
    <dbReference type="NCBI Taxonomy" id="28052"/>
    <lineage>
        <taxon>Bacteria</taxon>
        <taxon>Bacillati</taxon>
        <taxon>Bacillota</taxon>
        <taxon>Clostridia</taxon>
        <taxon>Lachnospirales</taxon>
        <taxon>Lachnospiraceae</taxon>
        <taxon>Lachnospira</taxon>
    </lineage>
</organism>